<name>A0ABQ7UV17_SOLTU</name>
<dbReference type="PANTHER" id="PTHR47074">
    <property type="entry name" value="BNAC02G40300D PROTEIN"/>
    <property type="match status" value="1"/>
</dbReference>
<evidence type="ECO:0000313" key="4">
    <source>
        <dbReference type="Proteomes" id="UP000826656"/>
    </source>
</evidence>
<organism evidence="3 4">
    <name type="scientific">Solanum tuberosum</name>
    <name type="common">Potato</name>
    <dbReference type="NCBI Taxonomy" id="4113"/>
    <lineage>
        <taxon>Eukaryota</taxon>
        <taxon>Viridiplantae</taxon>
        <taxon>Streptophyta</taxon>
        <taxon>Embryophyta</taxon>
        <taxon>Tracheophyta</taxon>
        <taxon>Spermatophyta</taxon>
        <taxon>Magnoliopsida</taxon>
        <taxon>eudicotyledons</taxon>
        <taxon>Gunneridae</taxon>
        <taxon>Pentapetalae</taxon>
        <taxon>asterids</taxon>
        <taxon>lamiids</taxon>
        <taxon>Solanales</taxon>
        <taxon>Solanaceae</taxon>
        <taxon>Solanoideae</taxon>
        <taxon>Solaneae</taxon>
        <taxon>Solanum</taxon>
    </lineage>
</organism>
<sequence>MEGRKWENCNGGQSKKDEGIHMGGQQLQQTLHKWWFELALTKLRYVYRAIRQLLMWELWKRINNRRHGKEVSYEYMHQQVLVAVHRLVKMKYSWITLPSEWNRIILMLKNYKPQIHWKAVRLELPKQGCIKCNTDGASRGNPGESAYAFCIRNSSGDLIKEEARCMGITTSMEAETNAVIMALRKLADTSEAQRPDRGDKATHK</sequence>
<evidence type="ECO:0000256" key="1">
    <source>
        <dbReference type="SAM" id="MobiDB-lite"/>
    </source>
</evidence>
<comment type="caution">
    <text evidence="3">The sequence shown here is derived from an EMBL/GenBank/DDBJ whole genome shotgun (WGS) entry which is preliminary data.</text>
</comment>
<dbReference type="SUPFAM" id="SSF53098">
    <property type="entry name" value="Ribonuclease H-like"/>
    <property type="match status" value="1"/>
</dbReference>
<dbReference type="InterPro" id="IPR044730">
    <property type="entry name" value="RNase_H-like_dom_plant"/>
</dbReference>
<reference evidence="3 4" key="1">
    <citation type="journal article" date="2021" name="bioRxiv">
        <title>Chromosome-scale and haplotype-resolved genome assembly of a tetraploid potato cultivar.</title>
        <authorList>
            <person name="Sun H."/>
            <person name="Jiao W.-B."/>
            <person name="Krause K."/>
            <person name="Campoy J.A."/>
            <person name="Goel M."/>
            <person name="Folz-Donahue K."/>
            <person name="Kukat C."/>
            <person name="Huettel B."/>
            <person name="Schneeberger K."/>
        </authorList>
    </citation>
    <scope>NUCLEOTIDE SEQUENCE [LARGE SCALE GENOMIC DNA]</scope>
    <source>
        <strain evidence="3">SolTubOtavaFocal</strain>
        <tissue evidence="3">Leaves</tissue>
    </source>
</reference>
<feature type="region of interest" description="Disordered" evidence="1">
    <location>
        <begin position="1"/>
        <end position="20"/>
    </location>
</feature>
<proteinExistence type="predicted"/>
<dbReference type="EMBL" id="JAIVGD010000018">
    <property type="protein sequence ID" value="KAH0754600.1"/>
    <property type="molecule type" value="Genomic_DNA"/>
</dbReference>
<protein>
    <recommendedName>
        <fullName evidence="2">RNase H type-1 domain-containing protein</fullName>
    </recommendedName>
</protein>
<dbReference type="Proteomes" id="UP000826656">
    <property type="component" value="Unassembled WGS sequence"/>
</dbReference>
<keyword evidence="4" id="KW-1185">Reference proteome</keyword>
<dbReference type="PROSITE" id="PS50879">
    <property type="entry name" value="RNASE_H_1"/>
    <property type="match status" value="1"/>
</dbReference>
<gene>
    <name evidence="3" type="ORF">KY290_024870</name>
</gene>
<dbReference type="InterPro" id="IPR012337">
    <property type="entry name" value="RNaseH-like_sf"/>
</dbReference>
<dbReference type="InterPro" id="IPR002156">
    <property type="entry name" value="RNaseH_domain"/>
</dbReference>
<accession>A0ABQ7UV17</accession>
<dbReference type="InterPro" id="IPR036397">
    <property type="entry name" value="RNaseH_sf"/>
</dbReference>
<dbReference type="Gene3D" id="3.30.420.10">
    <property type="entry name" value="Ribonuclease H-like superfamily/Ribonuclease H"/>
    <property type="match status" value="1"/>
</dbReference>
<feature type="domain" description="RNase H type-1" evidence="2">
    <location>
        <begin position="126"/>
        <end position="204"/>
    </location>
</feature>
<evidence type="ECO:0000313" key="3">
    <source>
        <dbReference type="EMBL" id="KAH0754600.1"/>
    </source>
</evidence>
<dbReference type="InterPro" id="IPR052929">
    <property type="entry name" value="RNase_H-like_EbsB-rel"/>
</dbReference>
<dbReference type="PANTHER" id="PTHR47074:SF21">
    <property type="entry name" value="RNASE H TYPE-1 DOMAIN-CONTAINING PROTEIN"/>
    <property type="match status" value="1"/>
</dbReference>
<evidence type="ECO:0000259" key="2">
    <source>
        <dbReference type="PROSITE" id="PS50879"/>
    </source>
</evidence>
<dbReference type="CDD" id="cd06222">
    <property type="entry name" value="RNase_H_like"/>
    <property type="match status" value="1"/>
</dbReference>